<dbReference type="Pfam" id="PF02371">
    <property type="entry name" value="Transposase_20"/>
    <property type="match status" value="1"/>
</dbReference>
<protein>
    <recommendedName>
        <fullName evidence="1">Transposase IS116/IS110/IS902 C-terminal domain-containing protein</fullName>
    </recommendedName>
</protein>
<feature type="domain" description="Transposase IS116/IS110/IS902 C-terminal" evidence="1">
    <location>
        <begin position="2"/>
        <end position="85"/>
    </location>
</feature>
<dbReference type="Proteomes" id="UP001143364">
    <property type="component" value="Unassembled WGS sequence"/>
</dbReference>
<accession>A0A9W6JFW6</accession>
<sequence>MARRLASLKGVGPVTIMTLIGALPELGRLTGKEIASLVGLAPVTRDSGRTRGRAATGHGRPDVRRVLFNAARCAIRHNLTMKAFYDRLVTQNRRPGKVALTAVMRKMLVTLNAIARDRQNWKHAPHA</sequence>
<dbReference type="InterPro" id="IPR047650">
    <property type="entry name" value="Transpos_IS110"/>
</dbReference>
<dbReference type="GO" id="GO:0006313">
    <property type="term" value="P:DNA transposition"/>
    <property type="evidence" value="ECO:0007669"/>
    <property type="project" value="InterPro"/>
</dbReference>
<dbReference type="GO" id="GO:0003677">
    <property type="term" value="F:DNA binding"/>
    <property type="evidence" value="ECO:0007669"/>
    <property type="project" value="InterPro"/>
</dbReference>
<dbReference type="EMBL" id="BSFK01000005">
    <property type="protein sequence ID" value="GLK75528.1"/>
    <property type="molecule type" value="Genomic_DNA"/>
</dbReference>
<dbReference type="AlphaFoldDB" id="A0A9W6JFW6"/>
<organism evidence="2 3">
    <name type="scientific">Methylopila jiangsuensis</name>
    <dbReference type="NCBI Taxonomy" id="586230"/>
    <lineage>
        <taxon>Bacteria</taxon>
        <taxon>Pseudomonadati</taxon>
        <taxon>Pseudomonadota</taxon>
        <taxon>Alphaproteobacteria</taxon>
        <taxon>Hyphomicrobiales</taxon>
        <taxon>Methylopilaceae</taxon>
        <taxon>Methylopila</taxon>
    </lineage>
</organism>
<evidence type="ECO:0000313" key="3">
    <source>
        <dbReference type="Proteomes" id="UP001143364"/>
    </source>
</evidence>
<evidence type="ECO:0000313" key="2">
    <source>
        <dbReference type="EMBL" id="GLK75528.1"/>
    </source>
</evidence>
<dbReference type="PANTHER" id="PTHR33055">
    <property type="entry name" value="TRANSPOSASE FOR INSERTION SEQUENCE ELEMENT IS1111A"/>
    <property type="match status" value="1"/>
</dbReference>
<keyword evidence="3" id="KW-1185">Reference proteome</keyword>
<dbReference type="PANTHER" id="PTHR33055:SF13">
    <property type="entry name" value="TRANSPOSASE"/>
    <property type="match status" value="1"/>
</dbReference>
<evidence type="ECO:0000259" key="1">
    <source>
        <dbReference type="Pfam" id="PF02371"/>
    </source>
</evidence>
<comment type="caution">
    <text evidence="2">The sequence shown here is derived from an EMBL/GenBank/DDBJ whole genome shotgun (WGS) entry which is preliminary data.</text>
</comment>
<reference evidence="2" key="1">
    <citation type="journal article" date="2014" name="Int. J. Syst. Evol. Microbiol.">
        <title>Complete genome sequence of Corynebacterium casei LMG S-19264T (=DSM 44701T), isolated from a smear-ripened cheese.</title>
        <authorList>
            <consortium name="US DOE Joint Genome Institute (JGI-PGF)"/>
            <person name="Walter F."/>
            <person name="Albersmeier A."/>
            <person name="Kalinowski J."/>
            <person name="Ruckert C."/>
        </authorList>
    </citation>
    <scope>NUCLEOTIDE SEQUENCE</scope>
    <source>
        <strain evidence="2">VKM B-2555</strain>
    </source>
</reference>
<reference evidence="2" key="2">
    <citation type="submission" date="2023-01" db="EMBL/GenBank/DDBJ databases">
        <authorList>
            <person name="Sun Q."/>
            <person name="Evtushenko L."/>
        </authorList>
    </citation>
    <scope>NUCLEOTIDE SEQUENCE</scope>
    <source>
        <strain evidence="2">VKM B-2555</strain>
    </source>
</reference>
<proteinExistence type="predicted"/>
<name>A0A9W6JFW6_9HYPH</name>
<dbReference type="InterPro" id="IPR003346">
    <property type="entry name" value="Transposase_20"/>
</dbReference>
<dbReference type="RefSeq" id="WP_271203473.1">
    <property type="nucleotide sequence ID" value="NZ_BSFK01000005.1"/>
</dbReference>
<dbReference type="GO" id="GO:0004803">
    <property type="term" value="F:transposase activity"/>
    <property type="evidence" value="ECO:0007669"/>
    <property type="project" value="InterPro"/>
</dbReference>
<gene>
    <name evidence="2" type="ORF">GCM10008171_07820</name>
</gene>